<evidence type="ECO:0000256" key="8">
    <source>
        <dbReference type="ARBA" id="ARBA00023002"/>
    </source>
</evidence>
<accession>A0A4Y8DD32</accession>
<reference evidence="17 18" key="1">
    <citation type="submission" date="2017-11" db="EMBL/GenBank/DDBJ databases">
        <title>Comparative genomics of Botrytis spp.</title>
        <authorList>
            <person name="Valero-Jimenez C.A."/>
            <person name="Tapia P."/>
            <person name="Veloso J."/>
            <person name="Silva-Moreno E."/>
            <person name="Staats M."/>
            <person name="Valdes J.H."/>
            <person name="Van Kan J.A.L."/>
        </authorList>
    </citation>
    <scope>NUCLEOTIDE SEQUENCE [LARGE SCALE GENOMIC DNA]</scope>
    <source>
        <strain evidence="17 18">MUCL2830</strain>
    </source>
</reference>
<dbReference type="Pfam" id="PF02826">
    <property type="entry name" value="2-Hacid_dh_C"/>
    <property type="match status" value="1"/>
</dbReference>
<dbReference type="AlphaFoldDB" id="A0A4Y8DD32"/>
<proteinExistence type="inferred from homology"/>
<dbReference type="PROSITE" id="PS00671">
    <property type="entry name" value="D_2_HYDROXYACID_DH_3"/>
    <property type="match status" value="1"/>
</dbReference>
<keyword evidence="7" id="KW-0028">Amino-acid biosynthesis</keyword>
<dbReference type="GO" id="GO:0061759">
    <property type="term" value="F:2-oxoglutarate reductase activity"/>
    <property type="evidence" value="ECO:0007669"/>
    <property type="project" value="UniProtKB-ARBA"/>
</dbReference>
<dbReference type="EMBL" id="PHWZ01000037">
    <property type="protein sequence ID" value="TEY80570.1"/>
    <property type="molecule type" value="Genomic_DNA"/>
</dbReference>
<dbReference type="SUPFAM" id="SSF52283">
    <property type="entry name" value="Formate/glycerate dehydrogenase catalytic domain-like"/>
    <property type="match status" value="1"/>
</dbReference>
<comment type="caution">
    <text evidence="17">The sequence shown here is derived from an EMBL/GenBank/DDBJ whole genome shotgun (WGS) entry which is preliminary data.</text>
</comment>
<dbReference type="PANTHER" id="PTHR42789">
    <property type="entry name" value="D-ISOMER SPECIFIC 2-HYDROXYACID DEHYDROGENASE FAMILY PROTEIN (AFU_ORTHOLOGUE AFUA_6G10090)"/>
    <property type="match status" value="1"/>
</dbReference>
<feature type="domain" description="D-isomer specific 2-hydroxyacid dehydrogenase NAD-binding" evidence="16">
    <location>
        <begin position="168"/>
        <end position="351"/>
    </location>
</feature>
<evidence type="ECO:0000259" key="16">
    <source>
        <dbReference type="Pfam" id="PF02826"/>
    </source>
</evidence>
<comment type="catalytic activity">
    <reaction evidence="12">
        <text>(R)-2-hydroxyglutarate + NAD(+) = 2-oxoglutarate + NADH + H(+)</text>
        <dbReference type="Rhea" id="RHEA:49612"/>
        <dbReference type="ChEBI" id="CHEBI:15378"/>
        <dbReference type="ChEBI" id="CHEBI:15801"/>
        <dbReference type="ChEBI" id="CHEBI:16810"/>
        <dbReference type="ChEBI" id="CHEBI:57540"/>
        <dbReference type="ChEBI" id="CHEBI:57945"/>
        <dbReference type="EC" id="1.1.1.399"/>
    </reaction>
</comment>
<evidence type="ECO:0000256" key="10">
    <source>
        <dbReference type="ARBA" id="ARBA00023299"/>
    </source>
</evidence>
<evidence type="ECO:0000256" key="3">
    <source>
        <dbReference type="ARBA" id="ARBA00005854"/>
    </source>
</evidence>
<dbReference type="PANTHER" id="PTHR42789:SF1">
    <property type="entry name" value="D-ISOMER SPECIFIC 2-HYDROXYACID DEHYDROGENASE FAMILY PROTEIN (AFU_ORTHOLOGUE AFUA_6G10090)"/>
    <property type="match status" value="1"/>
</dbReference>
<keyword evidence="9" id="KW-0520">NAD</keyword>
<dbReference type="Proteomes" id="UP000297299">
    <property type="component" value="Unassembled WGS sequence"/>
</dbReference>
<dbReference type="GO" id="GO:0051287">
    <property type="term" value="F:NAD binding"/>
    <property type="evidence" value="ECO:0007669"/>
    <property type="project" value="InterPro"/>
</dbReference>
<comment type="function">
    <text evidence="1">Catalyzes the reversible oxidation of 3-phospho-D-glycerate to 3-phosphonooxypyruvate, the first step of the phosphorylated L-serine biosynthesis pathway. Also catalyzes the reversible oxidation of 2-hydroxyglutarate to 2-oxoglutarate.</text>
</comment>
<dbReference type="InterPro" id="IPR006140">
    <property type="entry name" value="D-isomer_DH_NAD-bd"/>
</dbReference>
<sequence length="471" mass="51095">MTTPQDIVGASSLSRMVSNSMNLSGSPTLSFHSPPSSYGGSMSRANAQAQAKQLKPFDKENIKILLLENVNQSGKDILTGQGYQVESLKSSLPEAELIEKIRDVHVIGIRSKTKLSEKVLREAKNLIVVGCFCIGTNQVDLDYAAAHGIAVFNSPFANSRSVAELVIAEIIVLARQLGDRSNELHNGVWNKVSNKCWEIRGKTLGIIGYGHIGSQLSVLAEAMGMSVIYYDVVNLMALGTARQVTTLNELLNTADFITCHVPELPETKNLIGKAQFDQMKEGSYLINASRGSVIDIPALIEASRSGKIAGAALDVYPSEPGGNGPYFTNELNTWAEDLRNLKNIILSPHIGGSTEEAQRAIGVEVGDALVRYVNLGVTLGAVNLPEVNLRSLTLEESNHARVIYIHHNIPGVLRKVNEILGNHNVDKQITDNKGDVAYLMADISNVQTSDLKDIVESLEALSSRILTRVLY</sequence>
<evidence type="ECO:0000256" key="5">
    <source>
        <dbReference type="ARBA" id="ARBA00013143"/>
    </source>
</evidence>
<dbReference type="CDD" id="cd12176">
    <property type="entry name" value="PGDH_3"/>
    <property type="match status" value="1"/>
</dbReference>
<dbReference type="InterPro" id="IPR029753">
    <property type="entry name" value="D-isomer_DH_CS"/>
</dbReference>
<dbReference type="InterPro" id="IPR006139">
    <property type="entry name" value="D-isomer_2_OHA_DH_cat_dom"/>
</dbReference>
<dbReference type="PROSITE" id="PS00065">
    <property type="entry name" value="D_2_HYDROXYACID_DH_1"/>
    <property type="match status" value="1"/>
</dbReference>
<dbReference type="OrthoDB" id="1621027at2759"/>
<organism evidence="17 18">
    <name type="scientific">Botryotinia calthae</name>
    <dbReference type="NCBI Taxonomy" id="38488"/>
    <lineage>
        <taxon>Eukaryota</taxon>
        <taxon>Fungi</taxon>
        <taxon>Dikarya</taxon>
        <taxon>Ascomycota</taxon>
        <taxon>Pezizomycotina</taxon>
        <taxon>Leotiomycetes</taxon>
        <taxon>Helotiales</taxon>
        <taxon>Sclerotiniaceae</taxon>
        <taxon>Botryotinia</taxon>
    </lineage>
</organism>
<comment type="catalytic activity">
    <reaction evidence="13">
        <text>(2R)-3-phosphoglycerate + NAD(+) = 3-phosphooxypyruvate + NADH + H(+)</text>
        <dbReference type="Rhea" id="RHEA:12641"/>
        <dbReference type="ChEBI" id="CHEBI:15378"/>
        <dbReference type="ChEBI" id="CHEBI:18110"/>
        <dbReference type="ChEBI" id="CHEBI:57540"/>
        <dbReference type="ChEBI" id="CHEBI:57945"/>
        <dbReference type="ChEBI" id="CHEBI:58272"/>
        <dbReference type="EC" id="1.1.1.95"/>
    </reaction>
</comment>
<feature type="domain" description="D-isomer specific 2-hydroxyacid dehydrogenase catalytic" evidence="15">
    <location>
        <begin position="64"/>
        <end position="383"/>
    </location>
</feature>
<keyword evidence="10" id="KW-0718">Serine biosynthesis</keyword>
<dbReference type="Gene3D" id="3.30.70.260">
    <property type="match status" value="1"/>
</dbReference>
<evidence type="ECO:0000256" key="14">
    <source>
        <dbReference type="RuleBase" id="RU003719"/>
    </source>
</evidence>
<evidence type="ECO:0000313" key="17">
    <source>
        <dbReference type="EMBL" id="TEY80570.1"/>
    </source>
</evidence>
<dbReference type="EC" id="1.1.1.95" evidence="5"/>
<dbReference type="Pfam" id="PF00389">
    <property type="entry name" value="2-Hacid_dh"/>
    <property type="match status" value="1"/>
</dbReference>
<keyword evidence="18" id="KW-1185">Reference proteome</keyword>
<dbReference type="InterPro" id="IPR050857">
    <property type="entry name" value="D-2-hydroxyacid_DH"/>
</dbReference>
<dbReference type="NCBIfam" id="NF008759">
    <property type="entry name" value="PRK11790.1"/>
    <property type="match status" value="1"/>
</dbReference>
<dbReference type="InterPro" id="IPR029752">
    <property type="entry name" value="D-isomer_DH_CS1"/>
</dbReference>
<evidence type="ECO:0000256" key="9">
    <source>
        <dbReference type="ARBA" id="ARBA00023027"/>
    </source>
</evidence>
<dbReference type="FunFam" id="3.30.70.260:FF:000036">
    <property type="entry name" value="D-3-phosphoglycerate dehydrogenase"/>
    <property type="match status" value="1"/>
</dbReference>
<dbReference type="InterPro" id="IPR036291">
    <property type="entry name" value="NAD(P)-bd_dom_sf"/>
</dbReference>
<comment type="similarity">
    <text evidence="3 14">Belongs to the D-isomer specific 2-hydroxyacid dehydrogenase family.</text>
</comment>
<dbReference type="GO" id="GO:0004617">
    <property type="term" value="F:phosphoglycerate dehydrogenase activity"/>
    <property type="evidence" value="ECO:0007669"/>
    <property type="project" value="UniProtKB-EC"/>
</dbReference>
<evidence type="ECO:0000256" key="4">
    <source>
        <dbReference type="ARBA" id="ARBA00013001"/>
    </source>
</evidence>
<evidence type="ECO:0000256" key="11">
    <source>
        <dbReference type="ARBA" id="ARBA00030455"/>
    </source>
</evidence>
<evidence type="ECO:0000256" key="13">
    <source>
        <dbReference type="ARBA" id="ARBA00048731"/>
    </source>
</evidence>
<dbReference type="Gene3D" id="3.40.50.720">
    <property type="entry name" value="NAD(P)-binding Rossmann-like Domain"/>
    <property type="match status" value="2"/>
</dbReference>
<dbReference type="InterPro" id="IPR045865">
    <property type="entry name" value="ACT-like_dom_sf"/>
</dbReference>
<comment type="pathway">
    <text evidence="2">Amino-acid biosynthesis; L-serine biosynthesis; L-serine from 3-phospho-D-glycerate: step 1/3.</text>
</comment>
<gene>
    <name evidence="17" type="ORF">BOTCAL_0037g00260</name>
</gene>
<evidence type="ECO:0000256" key="7">
    <source>
        <dbReference type="ARBA" id="ARBA00022605"/>
    </source>
</evidence>
<dbReference type="STRING" id="38488.A0A4Y8DD32"/>
<evidence type="ECO:0000259" key="15">
    <source>
        <dbReference type="Pfam" id="PF00389"/>
    </source>
</evidence>
<evidence type="ECO:0000256" key="6">
    <source>
        <dbReference type="ARBA" id="ARBA00022553"/>
    </source>
</evidence>
<evidence type="ECO:0000313" key="18">
    <source>
        <dbReference type="Proteomes" id="UP000297299"/>
    </source>
</evidence>
<dbReference type="EC" id="1.1.1.399" evidence="4"/>
<dbReference type="SUPFAM" id="SSF55021">
    <property type="entry name" value="ACT-like"/>
    <property type="match status" value="1"/>
</dbReference>
<dbReference type="FunFam" id="3.40.50.720:FF:000041">
    <property type="entry name" value="D-3-phosphoglycerate dehydrogenase"/>
    <property type="match status" value="1"/>
</dbReference>
<keyword evidence="6" id="KW-0597">Phosphoprotein</keyword>
<evidence type="ECO:0000256" key="2">
    <source>
        <dbReference type="ARBA" id="ARBA00005216"/>
    </source>
</evidence>
<keyword evidence="8 14" id="KW-0560">Oxidoreductase</keyword>
<evidence type="ECO:0000256" key="1">
    <source>
        <dbReference type="ARBA" id="ARBA00003800"/>
    </source>
</evidence>
<protein>
    <recommendedName>
        <fullName evidence="11">2-oxoglutarate reductase</fullName>
        <ecNumber evidence="4">1.1.1.399</ecNumber>
        <ecNumber evidence="5">1.1.1.95</ecNumber>
    </recommendedName>
</protein>
<name>A0A4Y8DD32_9HELO</name>
<dbReference type="GO" id="GO:0006564">
    <property type="term" value="P:L-serine biosynthetic process"/>
    <property type="evidence" value="ECO:0007669"/>
    <property type="project" value="UniProtKB-KW"/>
</dbReference>
<dbReference type="SUPFAM" id="SSF51735">
    <property type="entry name" value="NAD(P)-binding Rossmann-fold domains"/>
    <property type="match status" value="1"/>
</dbReference>
<evidence type="ECO:0000256" key="12">
    <source>
        <dbReference type="ARBA" id="ARBA00048126"/>
    </source>
</evidence>